<gene>
    <name evidence="2" type="ORF">DMC30DRAFT_267534</name>
</gene>
<protein>
    <submittedName>
        <fullName evidence="2">Uncharacterized protein</fullName>
    </submittedName>
</protein>
<evidence type="ECO:0000256" key="1">
    <source>
        <dbReference type="SAM" id="MobiDB-lite"/>
    </source>
</evidence>
<dbReference type="AlphaFoldDB" id="A0A5C5FV28"/>
<feature type="compositionally biased region" description="Low complexity" evidence="1">
    <location>
        <begin position="15"/>
        <end position="31"/>
    </location>
</feature>
<dbReference type="STRING" id="5288.A0A5C5FV28"/>
<comment type="caution">
    <text evidence="2">The sequence shown here is derived from an EMBL/GenBank/DDBJ whole genome shotgun (WGS) entry which is preliminary data.</text>
</comment>
<dbReference type="Pfam" id="PF07173">
    <property type="entry name" value="GRDP-like"/>
    <property type="match status" value="1"/>
</dbReference>
<name>A0A5C5FV28_9BASI</name>
<proteinExistence type="predicted"/>
<feature type="region of interest" description="Disordered" evidence="1">
    <location>
        <begin position="1"/>
        <end position="64"/>
    </location>
</feature>
<dbReference type="EMBL" id="SOZI01000074">
    <property type="protein sequence ID" value="TNY20166.1"/>
    <property type="molecule type" value="Genomic_DNA"/>
</dbReference>
<evidence type="ECO:0000313" key="2">
    <source>
        <dbReference type="EMBL" id="TNY20166.1"/>
    </source>
</evidence>
<dbReference type="Proteomes" id="UP000311382">
    <property type="component" value="Unassembled WGS sequence"/>
</dbReference>
<accession>A0A5C5FV28</accession>
<keyword evidence="3" id="KW-1185">Reference proteome</keyword>
<reference evidence="2 3" key="1">
    <citation type="submission" date="2019-03" db="EMBL/GenBank/DDBJ databases">
        <title>Rhodosporidium diobovatum UCD-FST 08-225 genome sequencing, assembly, and annotation.</title>
        <authorList>
            <person name="Fakankun I.U."/>
            <person name="Fristensky B."/>
            <person name="Levin D.B."/>
        </authorList>
    </citation>
    <scope>NUCLEOTIDE SEQUENCE [LARGE SCALE GENOMIC DNA]</scope>
    <source>
        <strain evidence="2 3">UCD-FST 08-225</strain>
    </source>
</reference>
<dbReference type="InterPro" id="IPR009836">
    <property type="entry name" value="GRDP-like"/>
</dbReference>
<organism evidence="2 3">
    <name type="scientific">Rhodotorula diobovata</name>
    <dbReference type="NCBI Taxonomy" id="5288"/>
    <lineage>
        <taxon>Eukaryota</taxon>
        <taxon>Fungi</taxon>
        <taxon>Dikarya</taxon>
        <taxon>Basidiomycota</taxon>
        <taxon>Pucciniomycotina</taxon>
        <taxon>Microbotryomycetes</taxon>
        <taxon>Sporidiobolales</taxon>
        <taxon>Sporidiobolaceae</taxon>
        <taxon>Rhodotorula</taxon>
    </lineage>
</organism>
<evidence type="ECO:0000313" key="3">
    <source>
        <dbReference type="Proteomes" id="UP000311382"/>
    </source>
</evidence>
<sequence length="496" mass="54377">MSPDRSDDPPPPFSSTPASGSVTLARAASPADPAPPAEPSPSLERTTTRPPEYTAPPTDDPHTLVPHTALVAHLSLLSHFSALRSRVLSSSDGALARLAPSTRWSAFLRLATYQLEVWLSRVCARDGSHGPGSKWERGVAALPVEAALVWWAWMVGAGGASGYEEDVRRCWGRELRRKLPGTGGKSELRDFPVVDLVDRLEGRLSTLVALRGRQLWEAKTGDAAWDLLEMLEDDEARMWVECPWCGEGCELPLLTPNRTGFCDTSFYAPCPVPTCNRSITRETLGISRLLEDCLDECPAPRERVPWEERDRQDWERRQRTEEDKVARKLIGGSLSFSTSVLNPSRTASSRDLVSAALTTQDIQRVLRPLAGPAGRLTGRVATLDKVERALFTDGALPARVVRYVLSCYTTPHPFASDVALGAARLSALLDALKAAGWLVPGFAHTEEGREVLDKAARRYELFLSLASKVAKEGPALVPVDIDCVWITHMLSASRYQ</sequence>
<dbReference type="OrthoDB" id="2684236at2759"/>